<reference evidence="3 4" key="1">
    <citation type="submission" date="2020-02" db="EMBL/GenBank/DDBJ databases">
        <authorList>
            <person name="Ferguson B K."/>
        </authorList>
    </citation>
    <scope>NUCLEOTIDE SEQUENCE [LARGE SCALE GENOMIC DNA]</scope>
</reference>
<proteinExistence type="predicted"/>
<name>A0A6H5INF3_9HYME</name>
<keyword evidence="2" id="KW-0472">Membrane</keyword>
<keyword evidence="4" id="KW-1185">Reference proteome</keyword>
<accession>A0A6H5INF3</accession>
<evidence type="ECO:0000313" key="3">
    <source>
        <dbReference type="EMBL" id="CAB0036108.1"/>
    </source>
</evidence>
<evidence type="ECO:0000256" key="1">
    <source>
        <dbReference type="SAM" id="MobiDB-lite"/>
    </source>
</evidence>
<feature type="region of interest" description="Disordered" evidence="1">
    <location>
        <begin position="151"/>
        <end position="181"/>
    </location>
</feature>
<dbReference type="AlphaFoldDB" id="A0A6H5INF3"/>
<dbReference type="Proteomes" id="UP000479190">
    <property type="component" value="Unassembled WGS sequence"/>
</dbReference>
<feature type="transmembrane region" description="Helical" evidence="2">
    <location>
        <begin position="48"/>
        <end position="70"/>
    </location>
</feature>
<keyword evidence="2" id="KW-1133">Transmembrane helix</keyword>
<organism evidence="3 4">
    <name type="scientific">Trichogramma brassicae</name>
    <dbReference type="NCBI Taxonomy" id="86971"/>
    <lineage>
        <taxon>Eukaryota</taxon>
        <taxon>Metazoa</taxon>
        <taxon>Ecdysozoa</taxon>
        <taxon>Arthropoda</taxon>
        <taxon>Hexapoda</taxon>
        <taxon>Insecta</taxon>
        <taxon>Pterygota</taxon>
        <taxon>Neoptera</taxon>
        <taxon>Endopterygota</taxon>
        <taxon>Hymenoptera</taxon>
        <taxon>Apocrita</taxon>
        <taxon>Proctotrupomorpha</taxon>
        <taxon>Chalcidoidea</taxon>
        <taxon>Trichogrammatidae</taxon>
        <taxon>Trichogramma</taxon>
    </lineage>
</organism>
<protein>
    <submittedName>
        <fullName evidence="3">Uncharacterized protein</fullName>
    </submittedName>
</protein>
<evidence type="ECO:0000313" key="4">
    <source>
        <dbReference type="Proteomes" id="UP000479190"/>
    </source>
</evidence>
<evidence type="ECO:0000256" key="2">
    <source>
        <dbReference type="SAM" id="Phobius"/>
    </source>
</evidence>
<dbReference type="EMBL" id="CADCXV010000806">
    <property type="protein sequence ID" value="CAB0036108.1"/>
    <property type="molecule type" value="Genomic_DNA"/>
</dbReference>
<feature type="transmembrane region" description="Helical" evidence="2">
    <location>
        <begin position="195"/>
        <end position="214"/>
    </location>
</feature>
<gene>
    <name evidence="3" type="ORF">TBRA_LOCUS7989</name>
</gene>
<keyword evidence="2" id="KW-0812">Transmembrane</keyword>
<feature type="compositionally biased region" description="Polar residues" evidence="1">
    <location>
        <begin position="153"/>
        <end position="178"/>
    </location>
</feature>
<sequence>MAALLLEARRRRWRDDDALQHQQQQQHQHQHREDVVVVRRRRKNTSGVTMTLCAGLYVLVLLGLVGVTSAGSREERIVPRSSSCRLYIHNTFYILYSRVERDINYDDFDRMLASHLFDPRDCASEEMCGQLASRLVKPERFKLMPPDVESVPFTKSHQYPEPETSSQKPVPEPETSSCEPPLRKRSWMRSWIKKASRLALFLTFLSLWFLSIYFDVHLVLLRRVVLLLLLLLRSRGVREQKAKEDEEDTYKLRTSCNTRGKHHRVSKRT</sequence>